<dbReference type="InterPro" id="IPR043502">
    <property type="entry name" value="DNA/RNA_pol_sf"/>
</dbReference>
<keyword evidence="3" id="KW-1185">Reference proteome</keyword>
<dbReference type="AlphaFoldDB" id="A0A8B6ED63"/>
<dbReference type="PANTHER" id="PTHR47331">
    <property type="entry name" value="PHD-TYPE DOMAIN-CONTAINING PROTEIN"/>
    <property type="match status" value="1"/>
</dbReference>
<protein>
    <recommendedName>
        <fullName evidence="1">Reverse transcriptase domain-containing protein</fullName>
    </recommendedName>
</protein>
<accession>A0A8B6ED63</accession>
<evidence type="ECO:0000313" key="2">
    <source>
        <dbReference type="EMBL" id="VDI32599.1"/>
    </source>
</evidence>
<dbReference type="EMBL" id="UYJE01004933">
    <property type="protein sequence ID" value="VDI32599.1"/>
    <property type="molecule type" value="Genomic_DNA"/>
</dbReference>
<organism evidence="2 3">
    <name type="scientific">Mytilus galloprovincialis</name>
    <name type="common">Mediterranean mussel</name>
    <dbReference type="NCBI Taxonomy" id="29158"/>
    <lineage>
        <taxon>Eukaryota</taxon>
        <taxon>Metazoa</taxon>
        <taxon>Spiralia</taxon>
        <taxon>Lophotrochozoa</taxon>
        <taxon>Mollusca</taxon>
        <taxon>Bivalvia</taxon>
        <taxon>Autobranchia</taxon>
        <taxon>Pteriomorphia</taxon>
        <taxon>Mytilida</taxon>
        <taxon>Mytiloidea</taxon>
        <taxon>Mytilidae</taxon>
        <taxon>Mytilinae</taxon>
        <taxon>Mytilus</taxon>
    </lineage>
</organism>
<dbReference type="Pfam" id="PF00078">
    <property type="entry name" value="RVT_1"/>
    <property type="match status" value="1"/>
</dbReference>
<comment type="caution">
    <text evidence="2">The sequence shown here is derived from an EMBL/GenBank/DDBJ whole genome shotgun (WGS) entry which is preliminary data.</text>
</comment>
<gene>
    <name evidence="2" type="ORF">MGAL_10B067436</name>
</gene>
<sequence>MLMKYNDIITDQENRGFIERVYETEPIPNKIHYIPHHPVKKDSRKTPIRIVYDCSCRISPNHPSLNNFLMNTPPILNDLTKILIRFRLNRSVITTDIEKAFLHVGLHEDDRDVTRFLWLSNPSDPDNHLIEYRFKAVLFGAICSPFILNATLSKHLQQTDNTTTKLLERDLYVDNILSSLNTEDDAIVYFKEARTLMNKAGFNLRSWTLNSEKVRTLAARENVLDTDEQTQIL</sequence>
<dbReference type="Gene3D" id="3.30.70.270">
    <property type="match status" value="1"/>
</dbReference>
<evidence type="ECO:0000259" key="1">
    <source>
        <dbReference type="Pfam" id="PF00078"/>
    </source>
</evidence>
<proteinExistence type="predicted"/>
<dbReference type="SUPFAM" id="SSF56672">
    <property type="entry name" value="DNA/RNA polymerases"/>
    <property type="match status" value="1"/>
</dbReference>
<dbReference type="Gene3D" id="3.10.10.10">
    <property type="entry name" value="HIV Type 1 Reverse Transcriptase, subunit A, domain 1"/>
    <property type="match status" value="1"/>
</dbReference>
<dbReference type="InterPro" id="IPR043128">
    <property type="entry name" value="Rev_trsase/Diguanyl_cyclase"/>
</dbReference>
<dbReference type="InterPro" id="IPR000477">
    <property type="entry name" value="RT_dom"/>
</dbReference>
<reference evidence="2" key="1">
    <citation type="submission" date="2018-11" db="EMBL/GenBank/DDBJ databases">
        <authorList>
            <person name="Alioto T."/>
            <person name="Alioto T."/>
        </authorList>
    </citation>
    <scope>NUCLEOTIDE SEQUENCE</scope>
</reference>
<dbReference type="Proteomes" id="UP000596742">
    <property type="component" value="Unassembled WGS sequence"/>
</dbReference>
<dbReference type="OrthoDB" id="6138714at2759"/>
<name>A0A8B6ED63_MYTGA</name>
<feature type="domain" description="Reverse transcriptase" evidence="1">
    <location>
        <begin position="67"/>
        <end position="205"/>
    </location>
</feature>
<evidence type="ECO:0000313" key="3">
    <source>
        <dbReference type="Proteomes" id="UP000596742"/>
    </source>
</evidence>